<dbReference type="Proteomes" id="UP000193711">
    <property type="component" value="Unassembled WGS sequence"/>
</dbReference>
<dbReference type="EMBL" id="FXBM01000001">
    <property type="protein sequence ID" value="SMH32277.1"/>
    <property type="molecule type" value="Genomic_DNA"/>
</dbReference>
<dbReference type="GO" id="GO:0004622">
    <property type="term" value="F:phosphatidylcholine lysophospholipase activity"/>
    <property type="evidence" value="ECO:0007669"/>
    <property type="project" value="TreeGrafter"/>
</dbReference>
<dbReference type="STRING" id="1891671.SAMN06295885_0720"/>
<feature type="domain" description="SGNH hydrolase-type esterase" evidence="1">
    <location>
        <begin position="54"/>
        <end position="289"/>
    </location>
</feature>
<dbReference type="InterPro" id="IPR036514">
    <property type="entry name" value="SGNH_hydro_sf"/>
</dbReference>
<dbReference type="OrthoDB" id="5561551at2"/>
<keyword evidence="3" id="KW-1185">Reference proteome</keyword>
<sequence>MRLPLSSRLLSSRPRRSGSRRVRALATGAVLALAAALVPTGAASAAPTLSLLSLGDSITQGYGTCGRFDDCPRNNWSTGTNAAVDSFASRLRRANPGTTVTTANFGQTGSTVAGVPARIDAAVAAGVRPDVVTLLIGGNDLCSAKIPVAADGYTMTPAATFTTGAKTAITKIRTTWPNAKIVLSSMPNVASEWAVVKGGIGSVVWATGNLCRTTRGVSATGGRLSTTAAAASAAAAKTRTAQYNTALQSACASAGPLCDYDGGALTATPASKSLIGTVDYFHPSIAGQAKIASVEWAASNFVATG</sequence>
<dbReference type="PANTHER" id="PTHR30383:SF5">
    <property type="entry name" value="SGNH HYDROLASE-TYPE ESTERASE DOMAIN-CONTAINING PROTEIN"/>
    <property type="match status" value="1"/>
</dbReference>
<evidence type="ECO:0000313" key="3">
    <source>
        <dbReference type="Proteomes" id="UP000193711"/>
    </source>
</evidence>
<accession>A0A1X7N5Z7</accession>
<dbReference type="InterPro" id="IPR013830">
    <property type="entry name" value="SGNH_hydro"/>
</dbReference>
<evidence type="ECO:0000313" key="2">
    <source>
        <dbReference type="EMBL" id="SMH32277.1"/>
    </source>
</evidence>
<reference evidence="3" key="1">
    <citation type="submission" date="2017-04" db="EMBL/GenBank/DDBJ databases">
        <authorList>
            <person name="Varghese N."/>
            <person name="Submissions S."/>
        </authorList>
    </citation>
    <scope>NUCLEOTIDE SEQUENCE [LARGE SCALE GENOMIC DNA]</scope>
    <source>
        <strain evidence="3">VKM Ac-2121</strain>
    </source>
</reference>
<organism evidence="2 3">
    <name type="scientific">Rathayibacter oskolensis</name>
    <dbReference type="NCBI Taxonomy" id="1891671"/>
    <lineage>
        <taxon>Bacteria</taxon>
        <taxon>Bacillati</taxon>
        <taxon>Actinomycetota</taxon>
        <taxon>Actinomycetes</taxon>
        <taxon>Micrococcales</taxon>
        <taxon>Microbacteriaceae</taxon>
        <taxon>Rathayibacter</taxon>
    </lineage>
</organism>
<name>A0A1X7N5Z7_9MICO</name>
<evidence type="ECO:0000259" key="1">
    <source>
        <dbReference type="Pfam" id="PF13472"/>
    </source>
</evidence>
<dbReference type="InterPro" id="IPR051532">
    <property type="entry name" value="Ester_Hydrolysis_Enzymes"/>
</dbReference>
<dbReference type="Gene3D" id="3.40.50.1110">
    <property type="entry name" value="SGNH hydrolase"/>
    <property type="match status" value="1"/>
</dbReference>
<proteinExistence type="predicted"/>
<dbReference type="AlphaFoldDB" id="A0A1X7N5Z7"/>
<gene>
    <name evidence="2" type="ORF">SAMN06295885_0720</name>
</gene>
<dbReference type="PANTHER" id="PTHR30383">
    <property type="entry name" value="THIOESTERASE 1/PROTEASE 1/LYSOPHOSPHOLIPASE L1"/>
    <property type="match status" value="1"/>
</dbReference>
<dbReference type="Pfam" id="PF13472">
    <property type="entry name" value="Lipase_GDSL_2"/>
    <property type="match status" value="1"/>
</dbReference>
<protein>
    <submittedName>
        <fullName evidence="2">Lysophospholipase L1</fullName>
    </submittedName>
</protein>
<dbReference type="SUPFAM" id="SSF52266">
    <property type="entry name" value="SGNH hydrolase"/>
    <property type="match status" value="1"/>
</dbReference>
<dbReference type="RefSeq" id="WP_085475199.1">
    <property type="nucleotide sequence ID" value="NZ_FXBM01000001.1"/>
</dbReference>